<dbReference type="AlphaFoldDB" id="A0AAE2MJY9"/>
<evidence type="ECO:0000256" key="1">
    <source>
        <dbReference type="SAM" id="MobiDB-lite"/>
    </source>
</evidence>
<evidence type="ECO:0000313" key="3">
    <source>
        <dbReference type="Proteomes" id="UP000538507"/>
    </source>
</evidence>
<dbReference type="Proteomes" id="UP000538507">
    <property type="component" value="Unassembled WGS sequence"/>
</dbReference>
<gene>
    <name evidence="2" type="ORF">GGE16_002640</name>
</gene>
<accession>A0AAE2MJY9</accession>
<evidence type="ECO:0008006" key="4">
    <source>
        <dbReference type="Google" id="ProtNLM"/>
    </source>
</evidence>
<organism evidence="2 3">
    <name type="scientific">Rhizobium leguminosarum</name>
    <dbReference type="NCBI Taxonomy" id="384"/>
    <lineage>
        <taxon>Bacteria</taxon>
        <taxon>Pseudomonadati</taxon>
        <taxon>Pseudomonadota</taxon>
        <taxon>Alphaproteobacteria</taxon>
        <taxon>Hyphomicrobiales</taxon>
        <taxon>Rhizobiaceae</taxon>
        <taxon>Rhizobium/Agrobacterium group</taxon>
        <taxon>Rhizobium</taxon>
    </lineage>
</organism>
<protein>
    <recommendedName>
        <fullName evidence="4">Helix-turn-helix domain-containing protein</fullName>
    </recommendedName>
</protein>
<name>A0AAE2MJY9_RHILE</name>
<comment type="caution">
    <text evidence="2">The sequence shown here is derived from an EMBL/GenBank/DDBJ whole genome shotgun (WGS) entry which is preliminary data.</text>
</comment>
<reference evidence="2 3" key="1">
    <citation type="submission" date="2020-08" db="EMBL/GenBank/DDBJ databases">
        <title>Genomic Encyclopedia of Type Strains, Phase IV (KMG-V): Genome sequencing to study the core and pangenomes of soil and plant-associated prokaryotes.</title>
        <authorList>
            <person name="Whitman W."/>
        </authorList>
    </citation>
    <scope>NUCLEOTIDE SEQUENCE [LARGE SCALE GENOMIC DNA]</scope>
    <source>
        <strain evidence="2 3">SEMIA 415</strain>
    </source>
</reference>
<dbReference type="EMBL" id="JACIGO010000002">
    <property type="protein sequence ID" value="MBB4290600.1"/>
    <property type="molecule type" value="Genomic_DNA"/>
</dbReference>
<evidence type="ECO:0000313" key="2">
    <source>
        <dbReference type="EMBL" id="MBB4290600.1"/>
    </source>
</evidence>
<feature type="region of interest" description="Disordered" evidence="1">
    <location>
        <begin position="118"/>
        <end position="139"/>
    </location>
</feature>
<sequence>MTSDKAPDKIGSLDQFQIALYASKDKRLSACDLACLFEIVDRFLKDKGITRPTGKAHLERETGRSNGSIKESIRRLIEWEYIRVARTGVGTRGNEYLPNFEWAHRIAATIKVEIRERATAKQKRRSGAENRPTSTQKLVGHNSAPLRNLVGRPTAPLEQLVGRNPAPQTYVIPTGDDYVGISAPASAHGLSAAPVGADFEVDTAIVELTVTAAEVDQDDEGTFIYIVMTDDVGGERDDSFTVESQSQRAQEAGQAQLAEFLRALGADMPGDVGELVGKQVHVIGRHGPPKYVPADEWGRRAMRVAA</sequence>
<proteinExistence type="predicted"/>
<dbReference type="RefSeq" id="WP_183607513.1">
    <property type="nucleotide sequence ID" value="NZ_JACHAZ010000001.1"/>
</dbReference>